<dbReference type="SUPFAM" id="SSF53474">
    <property type="entry name" value="alpha/beta-Hydrolases"/>
    <property type="match status" value="1"/>
</dbReference>
<evidence type="ECO:0000313" key="2">
    <source>
        <dbReference type="EMBL" id="SFM33753.1"/>
    </source>
</evidence>
<accession>A0A1I4Q262</accession>
<keyword evidence="1" id="KW-0732">Signal</keyword>
<keyword evidence="3" id="KW-1185">Reference proteome</keyword>
<dbReference type="Proteomes" id="UP000243629">
    <property type="component" value="Unassembled WGS sequence"/>
</dbReference>
<gene>
    <name evidence="2" type="ORF">SAMN05216217_103227</name>
</gene>
<dbReference type="EMBL" id="FOUI01000003">
    <property type="protein sequence ID" value="SFM33753.1"/>
    <property type="molecule type" value="Genomic_DNA"/>
</dbReference>
<dbReference type="OrthoDB" id="7328659at2"/>
<dbReference type="InterPro" id="IPR029058">
    <property type="entry name" value="AB_hydrolase_fold"/>
</dbReference>
<feature type="chain" id="PRO_5017283620" evidence="1">
    <location>
        <begin position="21"/>
        <end position="431"/>
    </location>
</feature>
<dbReference type="Gene3D" id="3.40.50.1820">
    <property type="entry name" value="alpha/beta hydrolase"/>
    <property type="match status" value="1"/>
</dbReference>
<dbReference type="STRING" id="1720063.SAMN05216217_103227"/>
<dbReference type="RefSeq" id="WP_093473637.1">
    <property type="nucleotide sequence ID" value="NZ_FOUI01000003.1"/>
</dbReference>
<organism evidence="2 3">
    <name type="scientific">Halopseudomonas yangmingensis</name>
    <dbReference type="NCBI Taxonomy" id="1720063"/>
    <lineage>
        <taxon>Bacteria</taxon>
        <taxon>Pseudomonadati</taxon>
        <taxon>Pseudomonadota</taxon>
        <taxon>Gammaproteobacteria</taxon>
        <taxon>Pseudomonadales</taxon>
        <taxon>Pseudomonadaceae</taxon>
        <taxon>Halopseudomonas</taxon>
    </lineage>
</organism>
<name>A0A1I4Q262_9GAMM</name>
<dbReference type="AlphaFoldDB" id="A0A1I4Q262"/>
<proteinExistence type="predicted"/>
<dbReference type="InterPro" id="IPR007428">
    <property type="entry name" value="MlaA"/>
</dbReference>
<dbReference type="GO" id="GO:0016020">
    <property type="term" value="C:membrane"/>
    <property type="evidence" value="ECO:0007669"/>
    <property type="project" value="InterPro"/>
</dbReference>
<dbReference type="PANTHER" id="PTHR30035:SF1">
    <property type="entry name" value="AB HYDROLASE-1 DOMAIN-CONTAINING PROTEIN"/>
    <property type="match status" value="1"/>
</dbReference>
<feature type="signal peptide" evidence="1">
    <location>
        <begin position="1"/>
        <end position="20"/>
    </location>
</feature>
<sequence>MKPVRLVLLCLLCSVLPAFAGEAASDFDFAETNPLLATIAGTPRHQQPDLPRDVDVRQRDLRVRVLPERELPAALSGFRDLEFRLAWQREPAPLVFLLAGTGSGYDSARMDFLKRVFWQAGMHVLVLSSPTNHDFLAAASRSALPGLPADDARDLHAAMMLASERAQQATGIQITGYHLVGFSLGALHAAFVAELDHRLLKQFDFQRVLLLNPPVSLLNSVRRLDALVQVQMDDSSGADDFYERMFDKVARYYAEQGGGDLETALYGSLQNSLSDAELAMLIGAVFRFAAADLVFMSDLLNGRAEYAPGDRRLWVSTSLTPYLRKALFCDFGCYLNTRLRPAWETRHAGGTLGQLAHQASLQAIADYLGNEPRIAVIGAADDLILTREDYDFLLEIFGDRAVIYPRGGHGGHLQHKAVVERALDLLSGGKP</sequence>
<evidence type="ECO:0000256" key="1">
    <source>
        <dbReference type="SAM" id="SignalP"/>
    </source>
</evidence>
<protein>
    <submittedName>
        <fullName evidence="2">Uncharacterized protein</fullName>
    </submittedName>
</protein>
<evidence type="ECO:0000313" key="3">
    <source>
        <dbReference type="Proteomes" id="UP000243629"/>
    </source>
</evidence>
<dbReference type="PANTHER" id="PTHR30035">
    <property type="entry name" value="LIPOPROTEIN VACJ-RELATED"/>
    <property type="match status" value="1"/>
</dbReference>
<reference evidence="3" key="1">
    <citation type="submission" date="2016-10" db="EMBL/GenBank/DDBJ databases">
        <authorList>
            <person name="Varghese N."/>
            <person name="Submissions S."/>
        </authorList>
    </citation>
    <scope>NUCLEOTIDE SEQUENCE [LARGE SCALE GENOMIC DNA]</scope>
    <source>
        <strain evidence="3">DSM 24213</strain>
    </source>
</reference>